<gene>
    <name evidence="3" type="ORF">MELIAE_LOCUS4683</name>
</gene>
<sequence>MAKITGWLTLLVINLVCLSIALEESNSNQDNRTKRKRSFYPWGNRAVTPQYESIAKWKTPTYQLGRPYYIPIYGAPGRIPMYYPPQPFLLNPGSPQDNTAFPRQHIYLHPFNNNNNQGSKKDFKGPPYLPPEKKPTMPDNRFGEDDDLPIWGGNSVETDKVTTPRPAAIRPTRLPKPKVEPTLPPLSHKDGSSSSSGTNQLAVDEPSLSPGAGIRQEPQAGPSNCVWAIVNCCSVKTGRFVDSCFEQRGCPGPFWGKSPCEGDFARAALESALGYYNP</sequence>
<reference evidence="3" key="1">
    <citation type="submission" date="2021-12" db="EMBL/GenBank/DDBJ databases">
        <authorList>
            <person name="King R."/>
        </authorList>
    </citation>
    <scope>NUCLEOTIDE SEQUENCE</scope>
</reference>
<proteinExistence type="predicted"/>
<keyword evidence="4" id="KW-1185">Reference proteome</keyword>
<accession>A0A9P0FE84</accession>
<evidence type="ECO:0000313" key="4">
    <source>
        <dbReference type="Proteomes" id="UP001154078"/>
    </source>
</evidence>
<organism evidence="3 4">
    <name type="scientific">Brassicogethes aeneus</name>
    <name type="common">Rape pollen beetle</name>
    <name type="synonym">Meligethes aeneus</name>
    <dbReference type="NCBI Taxonomy" id="1431903"/>
    <lineage>
        <taxon>Eukaryota</taxon>
        <taxon>Metazoa</taxon>
        <taxon>Ecdysozoa</taxon>
        <taxon>Arthropoda</taxon>
        <taxon>Hexapoda</taxon>
        <taxon>Insecta</taxon>
        <taxon>Pterygota</taxon>
        <taxon>Neoptera</taxon>
        <taxon>Endopterygota</taxon>
        <taxon>Coleoptera</taxon>
        <taxon>Polyphaga</taxon>
        <taxon>Cucujiformia</taxon>
        <taxon>Nitidulidae</taxon>
        <taxon>Meligethinae</taxon>
        <taxon>Brassicogethes</taxon>
    </lineage>
</organism>
<dbReference type="Proteomes" id="UP001154078">
    <property type="component" value="Chromosome 3"/>
</dbReference>
<evidence type="ECO:0000313" key="3">
    <source>
        <dbReference type="EMBL" id="CAH0552471.1"/>
    </source>
</evidence>
<feature type="region of interest" description="Disordered" evidence="1">
    <location>
        <begin position="108"/>
        <end position="220"/>
    </location>
</feature>
<name>A0A9P0FE84_BRAAE</name>
<dbReference type="OrthoDB" id="6350087at2759"/>
<protein>
    <submittedName>
        <fullName evidence="3">Uncharacterized protein</fullName>
    </submittedName>
</protein>
<evidence type="ECO:0000256" key="1">
    <source>
        <dbReference type="SAM" id="MobiDB-lite"/>
    </source>
</evidence>
<feature type="chain" id="PRO_5040325041" evidence="2">
    <location>
        <begin position="24"/>
        <end position="278"/>
    </location>
</feature>
<dbReference type="AlphaFoldDB" id="A0A9P0FE84"/>
<feature type="signal peptide" evidence="2">
    <location>
        <begin position="1"/>
        <end position="23"/>
    </location>
</feature>
<evidence type="ECO:0000256" key="2">
    <source>
        <dbReference type="SAM" id="SignalP"/>
    </source>
</evidence>
<keyword evidence="2" id="KW-0732">Signal</keyword>
<dbReference type="EMBL" id="OV121134">
    <property type="protein sequence ID" value="CAH0552471.1"/>
    <property type="molecule type" value="Genomic_DNA"/>
</dbReference>